<dbReference type="OrthoDB" id="1562195at2759"/>
<organism evidence="1 2">
    <name type="scientific">Blastocystis sp. subtype 1 (strain ATCC 50177 / NandII)</name>
    <dbReference type="NCBI Taxonomy" id="478820"/>
    <lineage>
        <taxon>Eukaryota</taxon>
        <taxon>Sar</taxon>
        <taxon>Stramenopiles</taxon>
        <taxon>Bigyra</taxon>
        <taxon>Opalozoa</taxon>
        <taxon>Opalinata</taxon>
        <taxon>Blastocystidae</taxon>
        <taxon>Blastocystis</taxon>
    </lineage>
</organism>
<evidence type="ECO:0000313" key="1">
    <source>
        <dbReference type="EMBL" id="OAO12600.1"/>
    </source>
</evidence>
<proteinExistence type="predicted"/>
<comment type="caution">
    <text evidence="1">The sequence shown here is derived from an EMBL/GenBank/DDBJ whole genome shotgun (WGS) entry which is preliminary data.</text>
</comment>
<dbReference type="AlphaFoldDB" id="A0A196S6A8"/>
<dbReference type="InterPro" id="IPR014721">
    <property type="entry name" value="Ribsml_uS5_D2-typ_fold_subgr"/>
</dbReference>
<gene>
    <name evidence="1" type="ORF">AV274_5697</name>
</gene>
<dbReference type="Proteomes" id="UP000078348">
    <property type="component" value="Unassembled WGS sequence"/>
</dbReference>
<dbReference type="GO" id="GO:0016853">
    <property type="term" value="F:isomerase activity"/>
    <property type="evidence" value="ECO:0007669"/>
    <property type="project" value="UniProtKB-KW"/>
</dbReference>
<dbReference type="Gene3D" id="3.30.565.10">
    <property type="entry name" value="Histidine kinase-like ATPase, C-terminal domain"/>
    <property type="match status" value="1"/>
</dbReference>
<dbReference type="Pfam" id="PF13589">
    <property type="entry name" value="HATPase_c_3"/>
    <property type="match status" value="1"/>
</dbReference>
<accession>A0A196S6A8</accession>
<reference evidence="1 2" key="1">
    <citation type="submission" date="2016-05" db="EMBL/GenBank/DDBJ databases">
        <title>Nuclear genome of Blastocystis sp. subtype 1 NandII.</title>
        <authorList>
            <person name="Gentekaki E."/>
            <person name="Curtis B."/>
            <person name="Stairs C."/>
            <person name="Eme L."/>
            <person name="Herman E."/>
            <person name="Klimes V."/>
            <person name="Arias M.C."/>
            <person name="Elias M."/>
            <person name="Hilliou F."/>
            <person name="Klute M."/>
            <person name="Malik S.-B."/>
            <person name="Pightling A."/>
            <person name="Rachubinski R."/>
            <person name="Salas D."/>
            <person name="Schlacht A."/>
            <person name="Suga H."/>
            <person name="Archibald J."/>
            <person name="Ball S.G."/>
            <person name="Clark G."/>
            <person name="Dacks J."/>
            <person name="Van Der Giezen M."/>
            <person name="Tsaousis A."/>
            <person name="Roger A."/>
        </authorList>
    </citation>
    <scope>NUCLEOTIDE SEQUENCE [LARGE SCALE GENOMIC DNA]</scope>
    <source>
        <strain evidence="2">ATCC 50177 / NandII</strain>
    </source>
</reference>
<dbReference type="EMBL" id="LXWW01000531">
    <property type="protein sequence ID" value="OAO12600.1"/>
    <property type="molecule type" value="Genomic_DNA"/>
</dbReference>
<dbReference type="InterPro" id="IPR036890">
    <property type="entry name" value="HATPase_C_sf"/>
</dbReference>
<protein>
    <submittedName>
        <fullName evidence="1">DNA topoisomerase VI subunit B</fullName>
    </submittedName>
</protein>
<keyword evidence="1" id="KW-0413">Isomerase</keyword>
<dbReference type="Gene3D" id="3.30.230.10">
    <property type="match status" value="1"/>
</dbReference>
<keyword evidence="2" id="KW-1185">Reference proteome</keyword>
<sequence>MIDCSVTQSSTEGEYRFIVIDNGIGMEDSQIPSLCGGLFKTSKRFSQTSFNGTTGTIGKYGVGIKAILLYYNTEITVSSSTLSESSIATYQLGFEGSSIRVRNKKQTAKPTPLRNTLSGTRITVNHIRGNGALAYAFLTSYLTHLFLLNPPFHLHLSFDSFPPLDFGKETPTLSPSLREPLLDVLPALFPAGESFPRYSSHQEEDVFSLDCFLFVLPPSTRSLRSTGENSCEDRLSMFLLSFGNSKPLFSQSRECGLVAAVLHYPHWSSYGMKLRFRGQAEDRFVTLLDCGVEAKEREGLALVVHLRSSAPIPFTSLTKHSVQPSRTIDLLMKRCLEDVLPRLRERNPLQYVSRASQKRLLVYRDTIPSVANSVTNILALMEPETRRRCLALLHWEEKSLEQVEGEMISRMNAILQDTINRKRQKQ</sequence>
<dbReference type="SUPFAM" id="SSF55874">
    <property type="entry name" value="ATPase domain of HSP90 chaperone/DNA topoisomerase II/histidine kinase"/>
    <property type="match status" value="1"/>
</dbReference>
<evidence type="ECO:0000313" key="2">
    <source>
        <dbReference type="Proteomes" id="UP000078348"/>
    </source>
</evidence>
<name>A0A196S6A8_BLAHN</name>